<dbReference type="Proteomes" id="UP000076878">
    <property type="component" value="Unassembled WGS sequence"/>
</dbReference>
<keyword evidence="3" id="KW-0274">FAD</keyword>
<evidence type="ECO:0000313" key="7">
    <source>
        <dbReference type="EMBL" id="SEJ60480.1"/>
    </source>
</evidence>
<dbReference type="EMBL" id="FNYT01000019">
    <property type="protein sequence ID" value="SEJ60480.1"/>
    <property type="molecule type" value="Genomic_DNA"/>
</dbReference>
<dbReference type="AlphaFoldDB" id="A0A143Y9R8"/>
<dbReference type="Gene3D" id="2.40.30.10">
    <property type="entry name" value="Translation factors"/>
    <property type="match status" value="1"/>
</dbReference>
<dbReference type="OrthoDB" id="9773233at2"/>
<dbReference type="PANTHER" id="PTHR42887">
    <property type="entry name" value="OS12G0638800 PROTEIN"/>
    <property type="match status" value="1"/>
</dbReference>
<evidence type="ECO:0000259" key="4">
    <source>
        <dbReference type="Pfam" id="PF03486"/>
    </source>
</evidence>
<comment type="cofactor">
    <cofactor evidence="1">
        <name>FAD</name>
        <dbReference type="ChEBI" id="CHEBI:57692"/>
    </cofactor>
</comment>
<dbReference type="PRINTS" id="PR00411">
    <property type="entry name" value="PNDRDTASEI"/>
</dbReference>
<dbReference type="InterPro" id="IPR023166">
    <property type="entry name" value="BaiN-like_dom_sf"/>
</dbReference>
<accession>A0A143Y9R8</accession>
<dbReference type="SUPFAM" id="SSF160996">
    <property type="entry name" value="HI0933 insert domain-like"/>
    <property type="match status" value="1"/>
</dbReference>
<dbReference type="InterPro" id="IPR057661">
    <property type="entry name" value="RsdA/BaiN/AoA(So)_Rossmann"/>
</dbReference>
<dbReference type="InterPro" id="IPR055178">
    <property type="entry name" value="RsdA/BaiN/AoA(So)-like_dom"/>
</dbReference>
<dbReference type="Proteomes" id="UP000199280">
    <property type="component" value="Unassembled WGS sequence"/>
</dbReference>
<evidence type="ECO:0000259" key="5">
    <source>
        <dbReference type="Pfam" id="PF22780"/>
    </source>
</evidence>
<feature type="domain" description="RsdA/BaiN/AoA(So)-like insert" evidence="5">
    <location>
        <begin position="192"/>
        <end position="360"/>
    </location>
</feature>
<name>A0A143Y9R8_9LACT</name>
<dbReference type="SUPFAM" id="SSF51905">
    <property type="entry name" value="FAD/NAD(P)-binding domain"/>
    <property type="match status" value="1"/>
</dbReference>
<dbReference type="Gene3D" id="3.50.50.60">
    <property type="entry name" value="FAD/NAD(P)-binding domain"/>
    <property type="match status" value="1"/>
</dbReference>
<evidence type="ECO:0000256" key="1">
    <source>
        <dbReference type="ARBA" id="ARBA00001974"/>
    </source>
</evidence>
<evidence type="ECO:0000256" key="2">
    <source>
        <dbReference type="ARBA" id="ARBA00022630"/>
    </source>
</evidence>
<feature type="domain" description="RsdA/BaiN/AoA(So)-like Rossmann fold-like" evidence="4">
    <location>
        <begin position="4"/>
        <end position="413"/>
    </location>
</feature>
<dbReference type="InterPro" id="IPR004792">
    <property type="entry name" value="BaiN-like"/>
</dbReference>
<protein>
    <submittedName>
        <fullName evidence="6">Pyridine nucleotide disulphide reductase class-i signature</fullName>
    </submittedName>
</protein>
<evidence type="ECO:0000313" key="8">
    <source>
        <dbReference type="Proteomes" id="UP000076878"/>
    </source>
</evidence>
<dbReference type="Pfam" id="PF22780">
    <property type="entry name" value="HI0933_like_1st"/>
    <property type="match status" value="1"/>
</dbReference>
<organism evidence="6 8">
    <name type="scientific">Trichococcus ilyis</name>
    <dbReference type="NCBI Taxonomy" id="640938"/>
    <lineage>
        <taxon>Bacteria</taxon>
        <taxon>Bacillati</taxon>
        <taxon>Bacillota</taxon>
        <taxon>Bacilli</taxon>
        <taxon>Lactobacillales</taxon>
        <taxon>Carnobacteriaceae</taxon>
        <taxon>Trichococcus</taxon>
    </lineage>
</organism>
<dbReference type="PRINTS" id="PR00368">
    <property type="entry name" value="FADPNR"/>
</dbReference>
<reference evidence="6 8" key="1">
    <citation type="submission" date="2016-02" db="EMBL/GenBank/DDBJ databases">
        <authorList>
            <person name="Wen L."/>
            <person name="He K."/>
            <person name="Yang H."/>
        </authorList>
    </citation>
    <scope>NUCLEOTIDE SEQUENCE [LARGE SCALE GENOMIC DNA]</scope>
    <source>
        <strain evidence="6">Trichococcus_R210</strain>
    </source>
</reference>
<evidence type="ECO:0000313" key="6">
    <source>
        <dbReference type="EMBL" id="CZQ84442.1"/>
    </source>
</evidence>
<dbReference type="InterPro" id="IPR036188">
    <property type="entry name" value="FAD/NAD-bd_sf"/>
</dbReference>
<dbReference type="STRING" id="640938.TR210_357"/>
<keyword evidence="9" id="KW-1185">Reference proteome</keyword>
<sequence length="421" mass="46012">MKTRIIIVGGGSSGLMAACTAAEAGAEVTLLEQNPSLGKKLLLTGGGRCNVTNNRPEEEIIRHIPGNGKFLHSSFTQFNQYDIMTFFIERGVALKEEDHGRMFPVTDKSRTILETFIEELKRLQVQIRTNIKVARILIENGQVAGVQLEDGEILPADRIILATGGKALPRTGSKGDGYKFAKAAGHTITELYPTEAPITSDADFIRSSELKGLSLRNVALSIKNKKGKTVVSHQMDMIFTHFGVSGPAALRCSMFVHQTMKRDKSETVTMSLDVLPELSLGAVEQRLQKLVKDQAEKSVKNGWKDLMPERYLLFGCSQAAIDPQKALKELTPKEIKAFADFCKNFSFEVNGTHPLDKAFVTGGGVSTKEINPKTMESKLTRGLYFCGELIDYNGYTGGYNITGAFVTGHAAGHHAAADIQE</sequence>
<reference evidence="7 9" key="2">
    <citation type="submission" date="2016-10" db="EMBL/GenBank/DDBJ databases">
        <authorList>
            <person name="Varghese N."/>
            <person name="Submissions S."/>
        </authorList>
    </citation>
    <scope>NUCLEOTIDE SEQUENCE [LARGE SCALE GENOMIC DNA]</scope>
    <source>
        <strain evidence="7 9">DSM 22150</strain>
    </source>
</reference>
<dbReference type="Pfam" id="PF03486">
    <property type="entry name" value="HI0933_like"/>
    <property type="match status" value="1"/>
</dbReference>
<dbReference type="NCBIfam" id="TIGR00275">
    <property type="entry name" value="aminoacetone oxidase family FAD-binding enzyme"/>
    <property type="match status" value="1"/>
</dbReference>
<dbReference type="EMBL" id="FJNB01000002">
    <property type="protein sequence ID" value="CZQ84442.1"/>
    <property type="molecule type" value="Genomic_DNA"/>
</dbReference>
<evidence type="ECO:0000256" key="3">
    <source>
        <dbReference type="ARBA" id="ARBA00022827"/>
    </source>
</evidence>
<dbReference type="Gene3D" id="1.10.8.260">
    <property type="entry name" value="HI0933 insert domain-like"/>
    <property type="match status" value="1"/>
</dbReference>
<proteinExistence type="predicted"/>
<keyword evidence="2" id="KW-0285">Flavoprotein</keyword>
<evidence type="ECO:0000313" key="9">
    <source>
        <dbReference type="Proteomes" id="UP000199280"/>
    </source>
</evidence>
<dbReference type="PROSITE" id="PS51257">
    <property type="entry name" value="PROKAR_LIPOPROTEIN"/>
    <property type="match status" value="1"/>
</dbReference>
<gene>
    <name evidence="7" type="ORF">SAMN05216375_1195</name>
    <name evidence="6" type="ORF">TR210_357</name>
</gene>
<dbReference type="PANTHER" id="PTHR42887:SF2">
    <property type="entry name" value="OS12G0638800 PROTEIN"/>
    <property type="match status" value="1"/>
</dbReference>